<evidence type="ECO:0000256" key="4">
    <source>
        <dbReference type="ARBA" id="ARBA00022692"/>
    </source>
</evidence>
<keyword evidence="2" id="KW-0813">Transport</keyword>
<keyword evidence="9" id="KW-1185">Reference proteome</keyword>
<feature type="transmembrane region" description="Helical" evidence="7">
    <location>
        <begin position="194"/>
        <end position="216"/>
    </location>
</feature>
<feature type="transmembrane region" description="Helical" evidence="7">
    <location>
        <begin position="262"/>
        <end position="282"/>
    </location>
</feature>
<feature type="transmembrane region" description="Helical" evidence="7">
    <location>
        <begin position="65"/>
        <end position="85"/>
    </location>
</feature>
<sequence>MLSTLTILFPVFALIGAGYASRKAGIFGANAAGELSRFVIWLALPALLFEIMAKSDWQKLFQADFIMAYTLGTFAVFFLVLLWRLKKGVDLAAASIDSVAASYANTGYIGFPLMFLVFGAASEIPTAIASIIVVSILFGFALILIETVIHASLAWHLRALNVFKSVFKNPLVLAPIGGALFAATPYSLPSGVDTFLGLLADAASPCALISLGLFLANASADQSATLSQARKTALSLTAAKLIVQPLLMAVLVFYLFEIPTELAMMAVFLAALPTGTGPYMLAEFYRKDALITAQTILLSTVLSLLTLSLLLNFSPIPLT</sequence>
<evidence type="ECO:0000256" key="3">
    <source>
        <dbReference type="ARBA" id="ARBA00022475"/>
    </source>
</evidence>
<comment type="subcellular location">
    <subcellularLocation>
        <location evidence="1">Membrane</location>
        <topology evidence="1">Multi-pass membrane protein</topology>
    </subcellularLocation>
</comment>
<dbReference type="Pfam" id="PF03547">
    <property type="entry name" value="Mem_trans"/>
    <property type="match status" value="1"/>
</dbReference>
<dbReference type="EMBL" id="CP040602">
    <property type="protein sequence ID" value="QCU90939.1"/>
    <property type="molecule type" value="Genomic_DNA"/>
</dbReference>
<dbReference type="AlphaFoldDB" id="A0A4P9K7C1"/>
<keyword evidence="5 7" id="KW-1133">Transmembrane helix</keyword>
<feature type="transmembrane region" description="Helical" evidence="7">
    <location>
        <begin position="289"/>
        <end position="311"/>
    </location>
</feature>
<dbReference type="RefSeq" id="WP_138565613.1">
    <property type="nucleotide sequence ID" value="NZ_CP040602.1"/>
</dbReference>
<dbReference type="InterPro" id="IPR004776">
    <property type="entry name" value="Mem_transp_PIN-like"/>
</dbReference>
<evidence type="ECO:0000256" key="5">
    <source>
        <dbReference type="ARBA" id="ARBA00022989"/>
    </source>
</evidence>
<evidence type="ECO:0000313" key="9">
    <source>
        <dbReference type="Proteomes" id="UP000304864"/>
    </source>
</evidence>
<dbReference type="PANTHER" id="PTHR36838:SF3">
    <property type="entry name" value="TRANSPORTER AUXIN EFFLUX CARRIER EC FAMILY"/>
    <property type="match status" value="1"/>
</dbReference>
<dbReference type="GO" id="GO:0055085">
    <property type="term" value="P:transmembrane transport"/>
    <property type="evidence" value="ECO:0007669"/>
    <property type="project" value="InterPro"/>
</dbReference>
<dbReference type="KEGG" id="thig:FE785_10030"/>
<name>A0A4P9K7C1_9GAMM</name>
<evidence type="ECO:0000256" key="1">
    <source>
        <dbReference type="ARBA" id="ARBA00004141"/>
    </source>
</evidence>
<feature type="transmembrane region" description="Helical" evidence="7">
    <location>
        <begin position="36"/>
        <end position="53"/>
    </location>
</feature>
<organism evidence="8 9">
    <name type="scientific">Thiomicrorhabdus sediminis</name>
    <dbReference type="NCBI Taxonomy" id="2580412"/>
    <lineage>
        <taxon>Bacteria</taxon>
        <taxon>Pseudomonadati</taxon>
        <taxon>Pseudomonadota</taxon>
        <taxon>Gammaproteobacteria</taxon>
        <taxon>Thiotrichales</taxon>
        <taxon>Piscirickettsiaceae</taxon>
        <taxon>Thiomicrorhabdus</taxon>
    </lineage>
</organism>
<dbReference type="GO" id="GO:0016020">
    <property type="term" value="C:membrane"/>
    <property type="evidence" value="ECO:0007669"/>
    <property type="project" value="UniProtKB-SubCell"/>
</dbReference>
<feature type="transmembrane region" description="Helical" evidence="7">
    <location>
        <begin position="124"/>
        <end position="145"/>
    </location>
</feature>
<feature type="transmembrane region" description="Helical" evidence="7">
    <location>
        <begin position="237"/>
        <end position="256"/>
    </location>
</feature>
<dbReference type="Proteomes" id="UP000304864">
    <property type="component" value="Chromosome"/>
</dbReference>
<gene>
    <name evidence="8" type="ORF">FE785_10030</name>
</gene>
<keyword evidence="4 7" id="KW-0812">Transmembrane</keyword>
<keyword evidence="6 7" id="KW-0472">Membrane</keyword>
<dbReference type="OrthoDB" id="9810457at2"/>
<feature type="transmembrane region" description="Helical" evidence="7">
    <location>
        <begin position="166"/>
        <end position="188"/>
    </location>
</feature>
<reference evidence="8 9" key="1">
    <citation type="submission" date="2019-05" db="EMBL/GenBank/DDBJ databases">
        <title>Thiomicrorhabdus sediminis sp. nov, a novel sulfur-oxidizing bacterium isolated from coastal sediment.</title>
        <authorList>
            <person name="Liu X."/>
        </authorList>
    </citation>
    <scope>NUCLEOTIDE SEQUENCE [LARGE SCALE GENOMIC DNA]</scope>
    <source>
        <strain evidence="8 9">G1</strain>
    </source>
</reference>
<evidence type="ECO:0000256" key="6">
    <source>
        <dbReference type="ARBA" id="ARBA00023136"/>
    </source>
</evidence>
<evidence type="ECO:0000256" key="2">
    <source>
        <dbReference type="ARBA" id="ARBA00022448"/>
    </source>
</evidence>
<keyword evidence="3" id="KW-1003">Cell membrane</keyword>
<proteinExistence type="predicted"/>
<dbReference type="PANTHER" id="PTHR36838">
    <property type="entry name" value="AUXIN EFFLUX CARRIER FAMILY PROTEIN"/>
    <property type="match status" value="1"/>
</dbReference>
<evidence type="ECO:0000313" key="8">
    <source>
        <dbReference type="EMBL" id="QCU90939.1"/>
    </source>
</evidence>
<accession>A0A4P9K7C1</accession>
<evidence type="ECO:0000256" key="7">
    <source>
        <dbReference type="SAM" id="Phobius"/>
    </source>
</evidence>
<protein>
    <submittedName>
        <fullName evidence="8">AEC family transporter</fullName>
    </submittedName>
</protein>